<proteinExistence type="predicted"/>
<feature type="transmembrane region" description="Helical" evidence="1">
    <location>
        <begin position="53"/>
        <end position="70"/>
    </location>
</feature>
<comment type="caution">
    <text evidence="2">The sequence shown here is derived from an EMBL/GenBank/DDBJ whole genome shotgun (WGS) entry which is preliminary data.</text>
</comment>
<name>A0A2H0TCN0_9BACT</name>
<organism evidence="2 3">
    <name type="scientific">Candidatus Niyogibacteria bacterium CG10_big_fil_rev_8_21_14_0_10_46_36</name>
    <dbReference type="NCBI Taxonomy" id="1974726"/>
    <lineage>
        <taxon>Bacteria</taxon>
        <taxon>Candidatus Niyogiibacteriota</taxon>
    </lineage>
</organism>
<sequence length="127" mass="14988">MYIYEKRCRYRSDFSTHDNHKRYKHAVRVTFVSVGLIVLMFSVFAFFAKEITLPVLFVGVALAFGLFFYSRWREQVYIKRFCFICKKDFSFNEEVVEKICSGFFPQTLRAHHGACVEEEEIKIGGTI</sequence>
<reference evidence="3" key="1">
    <citation type="submission" date="2017-09" db="EMBL/GenBank/DDBJ databases">
        <title>Depth-based differentiation of microbial function through sediment-hosted aquifers and enrichment of novel symbionts in the deep terrestrial subsurface.</title>
        <authorList>
            <person name="Probst A.J."/>
            <person name="Ladd B."/>
            <person name="Jarett J.K."/>
            <person name="Geller-Mcgrath D.E."/>
            <person name="Sieber C.M.K."/>
            <person name="Emerson J.B."/>
            <person name="Anantharaman K."/>
            <person name="Thomas B.C."/>
            <person name="Malmstrom R."/>
            <person name="Stieglmeier M."/>
            <person name="Klingl A."/>
            <person name="Woyke T."/>
            <person name="Ryan C.M."/>
            <person name="Banfield J.F."/>
        </authorList>
    </citation>
    <scope>NUCLEOTIDE SEQUENCE [LARGE SCALE GENOMIC DNA]</scope>
</reference>
<feature type="transmembrane region" description="Helical" evidence="1">
    <location>
        <begin position="26"/>
        <end position="47"/>
    </location>
</feature>
<evidence type="ECO:0000313" key="3">
    <source>
        <dbReference type="Proteomes" id="UP000231503"/>
    </source>
</evidence>
<dbReference type="AlphaFoldDB" id="A0A2H0TCN0"/>
<evidence type="ECO:0000256" key="1">
    <source>
        <dbReference type="SAM" id="Phobius"/>
    </source>
</evidence>
<evidence type="ECO:0000313" key="2">
    <source>
        <dbReference type="EMBL" id="PIR69303.1"/>
    </source>
</evidence>
<keyword evidence="1" id="KW-1133">Transmembrane helix</keyword>
<protein>
    <submittedName>
        <fullName evidence="2">Uncharacterized protein</fullName>
    </submittedName>
</protein>
<dbReference type="Proteomes" id="UP000231503">
    <property type="component" value="Unassembled WGS sequence"/>
</dbReference>
<keyword evidence="1" id="KW-0812">Transmembrane</keyword>
<accession>A0A2H0TCN0</accession>
<dbReference type="EMBL" id="PFCO01000009">
    <property type="protein sequence ID" value="PIR69303.1"/>
    <property type="molecule type" value="Genomic_DNA"/>
</dbReference>
<keyword evidence="1" id="KW-0472">Membrane</keyword>
<gene>
    <name evidence="2" type="ORF">COU47_04395</name>
</gene>